<reference evidence="2" key="1">
    <citation type="submission" date="2017-04" db="EMBL/GenBank/DDBJ databases">
        <title>Function of individual gut microbiota members based on whole genome sequencing of pure cultures obtained from chicken caecum.</title>
        <authorList>
            <person name="Medvecky M."/>
            <person name="Cejkova D."/>
            <person name="Polansky O."/>
            <person name="Karasova D."/>
            <person name="Kubasova T."/>
            <person name="Cizek A."/>
            <person name="Rychlik I."/>
        </authorList>
    </citation>
    <scope>NUCLEOTIDE SEQUENCE [LARGE SCALE GENOMIC DNA]</scope>
    <source>
        <strain evidence="2">An75</strain>
    </source>
</reference>
<dbReference type="Proteomes" id="UP000195455">
    <property type="component" value="Unassembled WGS sequence"/>
</dbReference>
<accession>A0A1Y3U1I6</accession>
<protein>
    <submittedName>
        <fullName evidence="1">Uncharacterized protein</fullName>
    </submittedName>
</protein>
<evidence type="ECO:0000313" key="1">
    <source>
        <dbReference type="EMBL" id="OUN41058.1"/>
    </source>
</evidence>
<gene>
    <name evidence="1" type="ORF">B5G26_12510</name>
</gene>
<comment type="caution">
    <text evidence="1">The sequence shown here is derived from an EMBL/GenBank/DDBJ whole genome shotgun (WGS) entry which is preliminary data.</text>
</comment>
<organism evidence="1 2">
    <name type="scientific">Anaerotignum lactatifermentans</name>
    <dbReference type="NCBI Taxonomy" id="160404"/>
    <lineage>
        <taxon>Bacteria</taxon>
        <taxon>Bacillati</taxon>
        <taxon>Bacillota</taxon>
        <taxon>Clostridia</taxon>
        <taxon>Lachnospirales</taxon>
        <taxon>Anaerotignaceae</taxon>
        <taxon>Anaerotignum</taxon>
    </lineage>
</organism>
<proteinExistence type="predicted"/>
<dbReference type="RefSeq" id="WP_087989873.1">
    <property type="nucleotide sequence ID" value="NZ_NFHM01000023.1"/>
</dbReference>
<sequence>MMEDHVVSEPEEIGHFLYDIRDELTNYTCYYQFDPYGEIQLEADQVPVIKTFSQSIVKWLEEHGTEENRVIQQYDLCFPKIQRFADELGQVCDVAMEHGYRLVGFGD</sequence>
<dbReference type="EMBL" id="NFHM01000023">
    <property type="protein sequence ID" value="OUN41058.1"/>
    <property type="molecule type" value="Genomic_DNA"/>
</dbReference>
<name>A0A1Y3U1I6_9FIRM</name>
<dbReference type="AlphaFoldDB" id="A0A1Y3U1I6"/>
<evidence type="ECO:0000313" key="2">
    <source>
        <dbReference type="Proteomes" id="UP000195455"/>
    </source>
</evidence>